<evidence type="ECO:0000256" key="1">
    <source>
        <dbReference type="SAM" id="Phobius"/>
    </source>
</evidence>
<protein>
    <recommendedName>
        <fullName evidence="2">CAAX prenyl protease 2/Lysostaphin resistance protein A-like domain-containing protein</fullName>
    </recommendedName>
</protein>
<gene>
    <name evidence="3" type="ORF">GCM10023184_47190</name>
</gene>
<reference evidence="4" key="1">
    <citation type="journal article" date="2019" name="Int. J. Syst. Evol. Microbiol.">
        <title>The Global Catalogue of Microorganisms (GCM) 10K type strain sequencing project: providing services to taxonomists for standard genome sequencing and annotation.</title>
        <authorList>
            <consortium name="The Broad Institute Genomics Platform"/>
            <consortium name="The Broad Institute Genome Sequencing Center for Infectious Disease"/>
            <person name="Wu L."/>
            <person name="Ma J."/>
        </authorList>
    </citation>
    <scope>NUCLEOTIDE SEQUENCE [LARGE SCALE GENOMIC DNA]</scope>
    <source>
        <strain evidence="4">JCM 17919</strain>
    </source>
</reference>
<evidence type="ECO:0000313" key="4">
    <source>
        <dbReference type="Proteomes" id="UP001501725"/>
    </source>
</evidence>
<dbReference type="Pfam" id="PF02517">
    <property type="entry name" value="Rce1-like"/>
    <property type="match status" value="1"/>
</dbReference>
<proteinExistence type="predicted"/>
<evidence type="ECO:0000313" key="3">
    <source>
        <dbReference type="EMBL" id="GAA4345344.1"/>
    </source>
</evidence>
<keyword evidence="1" id="KW-1133">Transmembrane helix</keyword>
<dbReference type="InterPro" id="IPR003675">
    <property type="entry name" value="Rce1/LyrA-like_dom"/>
</dbReference>
<organism evidence="3 4">
    <name type="scientific">Flaviaesturariibacter amylovorans</name>
    <dbReference type="NCBI Taxonomy" id="1084520"/>
    <lineage>
        <taxon>Bacteria</taxon>
        <taxon>Pseudomonadati</taxon>
        <taxon>Bacteroidota</taxon>
        <taxon>Chitinophagia</taxon>
        <taxon>Chitinophagales</taxon>
        <taxon>Chitinophagaceae</taxon>
        <taxon>Flaviaestuariibacter</taxon>
    </lineage>
</organism>
<accession>A0ABP8HVL5</accession>
<feature type="transmembrane region" description="Helical" evidence="1">
    <location>
        <begin position="68"/>
        <end position="87"/>
    </location>
</feature>
<dbReference type="EMBL" id="BAABGY010000026">
    <property type="protein sequence ID" value="GAA4345344.1"/>
    <property type="molecule type" value="Genomic_DNA"/>
</dbReference>
<dbReference type="Proteomes" id="UP001501725">
    <property type="component" value="Unassembled WGS sequence"/>
</dbReference>
<feature type="transmembrane region" description="Helical" evidence="1">
    <location>
        <begin position="130"/>
        <end position="148"/>
    </location>
</feature>
<feature type="domain" description="CAAX prenyl protease 2/Lysostaphin resistance protein A-like" evidence="2">
    <location>
        <begin position="3"/>
        <end position="104"/>
    </location>
</feature>
<feature type="transmembrane region" description="Helical" evidence="1">
    <location>
        <begin position="92"/>
        <end position="110"/>
    </location>
</feature>
<feature type="transmembrane region" description="Helical" evidence="1">
    <location>
        <begin position="38"/>
        <end position="56"/>
    </location>
</feature>
<keyword evidence="1" id="KW-0472">Membrane</keyword>
<evidence type="ECO:0000259" key="2">
    <source>
        <dbReference type="Pfam" id="PF02517"/>
    </source>
</evidence>
<comment type="caution">
    <text evidence="3">The sequence shown here is derived from an EMBL/GenBank/DDBJ whole genome shotgun (WGS) entry which is preliminary data.</text>
</comment>
<keyword evidence="1" id="KW-0812">Transmembrane</keyword>
<name>A0ABP8HVL5_9BACT</name>
<keyword evidence="4" id="KW-1185">Reference proteome</keyword>
<sequence>MLLLYGFNAAVTGVLEEFTIRGAVLPLMLKHFSKSKHAFFKAMLLSSLLFGTAHFIGLVRHPDNFSGILSQVIFAIGIGFFLAALLFRTQNIVAPIIVHFLINITGGAYRLKENGNNDTSASEAIGLSDYIPVLVLSFVLVFVGIYLVRKIEKEQWLKRISFIKL</sequence>